<gene>
    <name evidence="7" type="ORF">CLV85_2215</name>
</gene>
<feature type="compositionally biased region" description="Low complexity" evidence="4">
    <location>
        <begin position="45"/>
        <end position="59"/>
    </location>
</feature>
<dbReference type="RefSeq" id="WP_205030376.1">
    <property type="nucleotide sequence ID" value="NZ_BMZU01000003.1"/>
</dbReference>
<dbReference type="Proteomes" id="UP000231742">
    <property type="component" value="Unassembled WGS sequence"/>
</dbReference>
<keyword evidence="5" id="KW-0732">Signal</keyword>
<accession>A0A2M9D3S4</accession>
<dbReference type="GO" id="GO:0004519">
    <property type="term" value="F:endonuclease activity"/>
    <property type="evidence" value="ECO:0007669"/>
    <property type="project" value="UniProtKB-KW"/>
</dbReference>
<evidence type="ECO:0000256" key="1">
    <source>
        <dbReference type="ARBA" id="ARBA00022722"/>
    </source>
</evidence>
<dbReference type="InterPro" id="IPR016071">
    <property type="entry name" value="Staphylococal_nuclease_OB-fold"/>
</dbReference>
<dbReference type="InterPro" id="IPR035437">
    <property type="entry name" value="SNase_OB-fold_sf"/>
</dbReference>
<evidence type="ECO:0000256" key="4">
    <source>
        <dbReference type="SAM" id="MobiDB-lite"/>
    </source>
</evidence>
<evidence type="ECO:0000256" key="2">
    <source>
        <dbReference type="ARBA" id="ARBA00022759"/>
    </source>
</evidence>
<evidence type="ECO:0000313" key="7">
    <source>
        <dbReference type="EMBL" id="PJJ78638.1"/>
    </source>
</evidence>
<dbReference type="InterPro" id="IPR002071">
    <property type="entry name" value="Thermonucl_AS"/>
</dbReference>
<keyword evidence="2" id="KW-0255">Endonuclease</keyword>
<reference evidence="7 8" key="1">
    <citation type="submission" date="2017-11" db="EMBL/GenBank/DDBJ databases">
        <title>Genomic Encyclopedia of Archaeal and Bacterial Type Strains, Phase II (KMG-II): From Individual Species to Whole Genera.</title>
        <authorList>
            <person name="Goeker M."/>
        </authorList>
    </citation>
    <scope>NUCLEOTIDE SEQUENCE [LARGE SCALE GENOMIC DNA]</scope>
    <source>
        <strain evidence="7 8">DSM 16400</strain>
    </source>
</reference>
<evidence type="ECO:0000256" key="3">
    <source>
        <dbReference type="ARBA" id="ARBA00022801"/>
    </source>
</evidence>
<dbReference type="SUPFAM" id="SSF50199">
    <property type="entry name" value="Staphylococcal nuclease"/>
    <property type="match status" value="1"/>
</dbReference>
<feature type="region of interest" description="Disordered" evidence="4">
    <location>
        <begin position="30"/>
        <end position="78"/>
    </location>
</feature>
<protein>
    <submittedName>
        <fullName evidence="7">Nuclease-like protein</fullName>
    </submittedName>
</protein>
<proteinExistence type="predicted"/>
<dbReference type="GO" id="GO:0016787">
    <property type="term" value="F:hydrolase activity"/>
    <property type="evidence" value="ECO:0007669"/>
    <property type="project" value="UniProtKB-KW"/>
</dbReference>
<dbReference type="PANTHER" id="PTHR12302:SF3">
    <property type="entry name" value="SERINE_THREONINE-PROTEIN KINASE 31"/>
    <property type="match status" value="1"/>
</dbReference>
<name>A0A2M9D3S4_9MICO</name>
<comment type="caution">
    <text evidence="7">The sequence shown here is derived from an EMBL/GenBank/DDBJ whole genome shotgun (WGS) entry which is preliminary data.</text>
</comment>
<dbReference type="AlphaFoldDB" id="A0A2M9D3S4"/>
<evidence type="ECO:0000256" key="5">
    <source>
        <dbReference type="SAM" id="SignalP"/>
    </source>
</evidence>
<dbReference type="EMBL" id="PGFH01000002">
    <property type="protein sequence ID" value="PJJ78638.1"/>
    <property type="molecule type" value="Genomic_DNA"/>
</dbReference>
<dbReference type="GO" id="GO:0003676">
    <property type="term" value="F:nucleic acid binding"/>
    <property type="evidence" value="ECO:0007669"/>
    <property type="project" value="InterPro"/>
</dbReference>
<feature type="chain" id="PRO_5014741045" evidence="5">
    <location>
        <begin position="27"/>
        <end position="217"/>
    </location>
</feature>
<dbReference type="SMART" id="SM00318">
    <property type="entry name" value="SNc"/>
    <property type="match status" value="1"/>
</dbReference>
<sequence length="217" mass="23232">MSAPHKRSRLVSVIIVLALVGGAAIAAYSSATSPESHSDGASLVGSTEGSRSASESSSTDPDIDAENETENATGNDIPSGAFAATVTYVHDGDTLYLDNGSAEELKVRLIGLDTPELASQQRPDAEECYGVEARELLRDFLPEGTDVWALEDREPEDRYGRSLLYVYLQDGTLVNLAMVELGAAEALKVGLNDRFWPELRNAEDDAYAAKLGMWGSC</sequence>
<feature type="domain" description="TNase-like" evidence="6">
    <location>
        <begin position="80"/>
        <end position="216"/>
    </location>
</feature>
<feature type="signal peptide" evidence="5">
    <location>
        <begin position="1"/>
        <end position="26"/>
    </location>
</feature>
<organism evidence="7 8">
    <name type="scientific">Salinibacterium amurskyense</name>
    <dbReference type="NCBI Taxonomy" id="205941"/>
    <lineage>
        <taxon>Bacteria</taxon>
        <taxon>Bacillati</taxon>
        <taxon>Actinomycetota</taxon>
        <taxon>Actinomycetes</taxon>
        <taxon>Micrococcales</taxon>
        <taxon>Microbacteriaceae</taxon>
        <taxon>Salinibacterium</taxon>
    </lineage>
</organism>
<keyword evidence="8" id="KW-1185">Reference proteome</keyword>
<dbReference type="PROSITE" id="PS50830">
    <property type="entry name" value="TNASE_3"/>
    <property type="match status" value="1"/>
</dbReference>
<evidence type="ECO:0000313" key="8">
    <source>
        <dbReference type="Proteomes" id="UP000231742"/>
    </source>
</evidence>
<evidence type="ECO:0000259" key="6">
    <source>
        <dbReference type="PROSITE" id="PS50830"/>
    </source>
</evidence>
<keyword evidence="3" id="KW-0378">Hydrolase</keyword>
<dbReference type="PROSITE" id="PS01123">
    <property type="entry name" value="TNASE_1"/>
    <property type="match status" value="1"/>
</dbReference>
<dbReference type="PANTHER" id="PTHR12302">
    <property type="entry name" value="EBNA2 BINDING PROTEIN P100"/>
    <property type="match status" value="1"/>
</dbReference>
<dbReference type="Pfam" id="PF00565">
    <property type="entry name" value="SNase"/>
    <property type="match status" value="1"/>
</dbReference>
<dbReference type="Gene3D" id="2.40.50.90">
    <property type="match status" value="1"/>
</dbReference>
<keyword evidence="1" id="KW-0540">Nuclease</keyword>